<feature type="domain" description="Zn(2)-C6 fungal-type" evidence="3">
    <location>
        <begin position="10"/>
        <end position="52"/>
    </location>
</feature>
<evidence type="ECO:0000313" key="5">
    <source>
        <dbReference type="Proteomes" id="UP000250266"/>
    </source>
</evidence>
<protein>
    <recommendedName>
        <fullName evidence="3">Zn(2)-C6 fungal-type domain-containing protein</fullName>
    </recommendedName>
</protein>
<dbReference type="InterPro" id="IPR001138">
    <property type="entry name" value="Zn2Cys6_DnaBD"/>
</dbReference>
<dbReference type="Gene3D" id="4.10.240.10">
    <property type="entry name" value="Zn(2)-C6 fungal-type DNA-binding domain"/>
    <property type="match status" value="1"/>
</dbReference>
<keyword evidence="5" id="KW-1185">Reference proteome</keyword>
<feature type="compositionally biased region" description="Polar residues" evidence="2">
    <location>
        <begin position="218"/>
        <end position="235"/>
    </location>
</feature>
<evidence type="ECO:0000259" key="3">
    <source>
        <dbReference type="PROSITE" id="PS50048"/>
    </source>
</evidence>
<dbReference type="AlphaFoldDB" id="A0A8E2J9L3"/>
<proteinExistence type="predicted"/>
<dbReference type="InterPro" id="IPR036864">
    <property type="entry name" value="Zn2-C6_fun-type_DNA-bd_sf"/>
</dbReference>
<dbReference type="GO" id="GO:0008270">
    <property type="term" value="F:zinc ion binding"/>
    <property type="evidence" value="ECO:0007669"/>
    <property type="project" value="InterPro"/>
</dbReference>
<feature type="region of interest" description="Disordered" evidence="2">
    <location>
        <begin position="344"/>
        <end position="376"/>
    </location>
</feature>
<feature type="compositionally biased region" description="Polar residues" evidence="2">
    <location>
        <begin position="89"/>
        <end position="134"/>
    </location>
</feature>
<evidence type="ECO:0000256" key="1">
    <source>
        <dbReference type="ARBA" id="ARBA00023242"/>
    </source>
</evidence>
<dbReference type="OrthoDB" id="3946756at2759"/>
<gene>
    <name evidence="4" type="ORF">K432DRAFT_420312</name>
</gene>
<feature type="region of interest" description="Disordered" evidence="2">
    <location>
        <begin position="212"/>
        <end position="258"/>
    </location>
</feature>
<dbReference type="SUPFAM" id="SSF57701">
    <property type="entry name" value="Zn2/Cys6 DNA-binding domain"/>
    <property type="match status" value="1"/>
</dbReference>
<dbReference type="CDD" id="cd00067">
    <property type="entry name" value="GAL4"/>
    <property type="match status" value="1"/>
</dbReference>
<dbReference type="EMBL" id="KV745482">
    <property type="protein sequence ID" value="OCK74420.1"/>
    <property type="molecule type" value="Genomic_DNA"/>
</dbReference>
<dbReference type="PROSITE" id="PS50048">
    <property type="entry name" value="ZN2_CY6_FUNGAL_2"/>
    <property type="match status" value="1"/>
</dbReference>
<dbReference type="Proteomes" id="UP000250266">
    <property type="component" value="Unassembled WGS sequence"/>
</dbReference>
<feature type="region of interest" description="Disordered" evidence="2">
    <location>
        <begin position="59"/>
        <end position="142"/>
    </location>
</feature>
<evidence type="ECO:0000256" key="2">
    <source>
        <dbReference type="SAM" id="MobiDB-lite"/>
    </source>
</evidence>
<accession>A0A8E2J9L3</accession>
<feature type="compositionally biased region" description="Low complexity" evidence="2">
    <location>
        <begin position="352"/>
        <end position="375"/>
    </location>
</feature>
<reference evidence="4 5" key="1">
    <citation type="journal article" date="2016" name="Nat. Commun.">
        <title>Ectomycorrhizal ecology is imprinted in the genome of the dominant symbiotic fungus Cenococcum geophilum.</title>
        <authorList>
            <consortium name="DOE Joint Genome Institute"/>
            <person name="Peter M."/>
            <person name="Kohler A."/>
            <person name="Ohm R.A."/>
            <person name="Kuo A."/>
            <person name="Krutzmann J."/>
            <person name="Morin E."/>
            <person name="Arend M."/>
            <person name="Barry K.W."/>
            <person name="Binder M."/>
            <person name="Choi C."/>
            <person name="Clum A."/>
            <person name="Copeland A."/>
            <person name="Grisel N."/>
            <person name="Haridas S."/>
            <person name="Kipfer T."/>
            <person name="LaButti K."/>
            <person name="Lindquist E."/>
            <person name="Lipzen A."/>
            <person name="Maire R."/>
            <person name="Meier B."/>
            <person name="Mihaltcheva S."/>
            <person name="Molinier V."/>
            <person name="Murat C."/>
            <person name="Poggeler S."/>
            <person name="Quandt C.A."/>
            <person name="Sperisen C."/>
            <person name="Tritt A."/>
            <person name="Tisserant E."/>
            <person name="Crous P.W."/>
            <person name="Henrissat B."/>
            <person name="Nehls U."/>
            <person name="Egli S."/>
            <person name="Spatafora J.W."/>
            <person name="Grigoriev I.V."/>
            <person name="Martin F.M."/>
        </authorList>
    </citation>
    <scope>NUCLEOTIDE SEQUENCE [LARGE SCALE GENOMIC DNA]</scope>
    <source>
        <strain evidence="4 5">CBS 459.81</strain>
    </source>
</reference>
<organism evidence="4 5">
    <name type="scientific">Lepidopterella palustris CBS 459.81</name>
    <dbReference type="NCBI Taxonomy" id="1314670"/>
    <lineage>
        <taxon>Eukaryota</taxon>
        <taxon>Fungi</taxon>
        <taxon>Dikarya</taxon>
        <taxon>Ascomycota</taxon>
        <taxon>Pezizomycotina</taxon>
        <taxon>Dothideomycetes</taxon>
        <taxon>Pleosporomycetidae</taxon>
        <taxon>Mytilinidiales</taxon>
        <taxon>Argynnaceae</taxon>
        <taxon>Lepidopterella</taxon>
    </lineage>
</organism>
<sequence>MNIENSRRGACDRCRGQKLRCVGLANPIFNPGSRFQRNGIPCERCKRAKVECYSVRPAPRKVAVSDSSHDKRAVGTQSCPERPPLVVQHQRSPVPSQSTNQAVTGSKSPQNSQPINRPQRSNSANSHNGQQSHRQGQDVEPLSTLATPSSEWMTHLQDDDMDWNDVDLGTPIWMLDSDLNSCQDSVVDSLGDYSMVDLTSKATSVERGSGQFDIDASFGQTGSTHHASSETQKQSSPDHRTNSSSQTRRSPHRLAQNLESTKSCIQELGKLNEMLLHEKSSLEDASTQKGLESGQRSIGQSLHHCQDFLSILRRLKSSRSTSNSNERYTASKWSYSGMDKRLDDGTHIHPLSPQSNSSNAAQSHSHSGSSDISSPRRFLSTPLTPAAPPLEIPVLLSILSCYAYILQSYDNLFTPILDALTQSTPTVPATLTGLRLDGFGLDGHNTLQLECLINVSFNMLDKIENILIGSPGYGGLFSQARGGLLGDKLFAGLIDALYDQNEQTPLSHSNGKREVRAKRLIREIQAALKVIDL</sequence>
<keyword evidence="1" id="KW-0539">Nucleus</keyword>
<name>A0A8E2J9L3_9PEZI</name>
<dbReference type="GO" id="GO:0000981">
    <property type="term" value="F:DNA-binding transcription factor activity, RNA polymerase II-specific"/>
    <property type="evidence" value="ECO:0007669"/>
    <property type="project" value="InterPro"/>
</dbReference>
<evidence type="ECO:0000313" key="4">
    <source>
        <dbReference type="EMBL" id="OCK74420.1"/>
    </source>
</evidence>